<dbReference type="EMBL" id="AP005511">
    <property type="protein sequence ID" value="BAD19809.1"/>
    <property type="molecule type" value="Genomic_DNA"/>
</dbReference>
<name>Q6K4Z5_ORYSJ</name>
<reference evidence="4" key="4">
    <citation type="journal article" date="2008" name="Nucleic Acids Res.">
        <title>The rice annotation project database (RAP-DB): 2008 update.</title>
        <authorList>
            <consortium name="The rice annotation project (RAP)"/>
        </authorList>
    </citation>
    <scope>GENOME REANNOTATION</scope>
    <source>
        <strain evidence="4">cv. Nipponbare</strain>
    </source>
</reference>
<evidence type="ECO:0000313" key="4">
    <source>
        <dbReference type="Proteomes" id="UP000000763"/>
    </source>
</evidence>
<accession>Q6K4Z5</accession>
<feature type="compositionally biased region" description="Low complexity" evidence="1">
    <location>
        <begin position="47"/>
        <end position="62"/>
    </location>
</feature>
<feature type="compositionally biased region" description="Basic residues" evidence="1">
    <location>
        <begin position="7"/>
        <end position="28"/>
    </location>
</feature>
<protein>
    <submittedName>
        <fullName evidence="3">Uncharacterized protein</fullName>
    </submittedName>
</protein>
<sequence>MAEKNQKKSTNKGRRTKPSTRRRRRNATRGRDKPTRGQDAHACRMKATSPARRSTAATRVAR</sequence>
<evidence type="ECO:0000313" key="3">
    <source>
        <dbReference type="EMBL" id="BAD19809.1"/>
    </source>
</evidence>
<evidence type="ECO:0000313" key="2">
    <source>
        <dbReference type="EMBL" id="BAD19156.1"/>
    </source>
</evidence>
<dbReference type="EMBL" id="AP004018">
    <property type="protein sequence ID" value="BAD19156.1"/>
    <property type="molecule type" value="Genomic_DNA"/>
</dbReference>
<feature type="compositionally biased region" description="Basic and acidic residues" evidence="1">
    <location>
        <begin position="29"/>
        <end position="42"/>
    </location>
</feature>
<gene>
    <name evidence="2" type="ORF">OJ1113_G05.14</name>
    <name evidence="3" type="ORF">OSJNBa0011N12.44</name>
</gene>
<evidence type="ECO:0000256" key="1">
    <source>
        <dbReference type="SAM" id="MobiDB-lite"/>
    </source>
</evidence>
<organism evidence="3 4">
    <name type="scientific">Oryza sativa subsp. japonica</name>
    <name type="common">Rice</name>
    <dbReference type="NCBI Taxonomy" id="39947"/>
    <lineage>
        <taxon>Eukaryota</taxon>
        <taxon>Viridiplantae</taxon>
        <taxon>Streptophyta</taxon>
        <taxon>Embryophyta</taxon>
        <taxon>Tracheophyta</taxon>
        <taxon>Spermatophyta</taxon>
        <taxon>Magnoliopsida</taxon>
        <taxon>Liliopsida</taxon>
        <taxon>Poales</taxon>
        <taxon>Poaceae</taxon>
        <taxon>BOP clade</taxon>
        <taxon>Oryzoideae</taxon>
        <taxon>Oryzeae</taxon>
        <taxon>Oryzinae</taxon>
        <taxon>Oryza</taxon>
        <taxon>Oryza sativa</taxon>
    </lineage>
</organism>
<proteinExistence type="predicted"/>
<reference evidence="2" key="1">
    <citation type="submission" date="2001-08" db="EMBL/GenBank/DDBJ databases">
        <title>Oryza sativa nipponbare(GA3) genomic DNA, chromosome 2, BAC clone:OJ1113_G05.</title>
        <authorList>
            <person name="Sasaki T."/>
            <person name="Matsumoto T."/>
            <person name="Yamamoto K."/>
        </authorList>
    </citation>
    <scope>NUCLEOTIDE SEQUENCE</scope>
</reference>
<feature type="region of interest" description="Disordered" evidence="1">
    <location>
        <begin position="1"/>
        <end position="62"/>
    </location>
</feature>
<dbReference type="Proteomes" id="UP000000763">
    <property type="component" value="Chromosome 2"/>
</dbReference>
<reference evidence="3" key="2">
    <citation type="submission" date="2002-07" db="EMBL/GenBank/DDBJ databases">
        <title>Oryza sativa nipponbare(GA3) genomic DNA, chromosome 2, BAC clone:OSJNBa0011N12.</title>
        <authorList>
            <person name="Sasaki T."/>
            <person name="Matsumoto T."/>
            <person name="Katayose Y."/>
        </authorList>
    </citation>
    <scope>NUCLEOTIDE SEQUENCE</scope>
</reference>
<dbReference type="AlphaFoldDB" id="Q6K4Z5"/>
<reference evidence="4" key="3">
    <citation type="journal article" date="2005" name="Nature">
        <title>The map-based sequence of the rice genome.</title>
        <authorList>
            <consortium name="International rice genome sequencing project (IRGSP)"/>
            <person name="Matsumoto T."/>
            <person name="Wu J."/>
            <person name="Kanamori H."/>
            <person name="Katayose Y."/>
            <person name="Fujisawa M."/>
            <person name="Namiki N."/>
            <person name="Mizuno H."/>
            <person name="Yamamoto K."/>
            <person name="Antonio B.A."/>
            <person name="Baba T."/>
            <person name="Sakata K."/>
            <person name="Nagamura Y."/>
            <person name="Aoki H."/>
            <person name="Arikawa K."/>
            <person name="Arita K."/>
            <person name="Bito T."/>
            <person name="Chiden Y."/>
            <person name="Fujitsuka N."/>
            <person name="Fukunaka R."/>
            <person name="Hamada M."/>
            <person name="Harada C."/>
            <person name="Hayashi A."/>
            <person name="Hijishita S."/>
            <person name="Honda M."/>
            <person name="Hosokawa S."/>
            <person name="Ichikawa Y."/>
            <person name="Idonuma A."/>
            <person name="Iijima M."/>
            <person name="Ikeda M."/>
            <person name="Ikeno M."/>
            <person name="Ito K."/>
            <person name="Ito S."/>
            <person name="Ito T."/>
            <person name="Ito Y."/>
            <person name="Ito Y."/>
            <person name="Iwabuchi A."/>
            <person name="Kamiya K."/>
            <person name="Karasawa W."/>
            <person name="Kurita K."/>
            <person name="Katagiri S."/>
            <person name="Kikuta A."/>
            <person name="Kobayashi H."/>
            <person name="Kobayashi N."/>
            <person name="Machita K."/>
            <person name="Maehara T."/>
            <person name="Masukawa M."/>
            <person name="Mizubayashi T."/>
            <person name="Mukai Y."/>
            <person name="Nagasaki H."/>
            <person name="Nagata Y."/>
            <person name="Naito S."/>
            <person name="Nakashima M."/>
            <person name="Nakama Y."/>
            <person name="Nakamichi Y."/>
            <person name="Nakamura M."/>
            <person name="Meguro A."/>
            <person name="Negishi M."/>
            <person name="Ohta I."/>
            <person name="Ohta T."/>
            <person name="Okamoto M."/>
            <person name="Ono N."/>
            <person name="Saji S."/>
            <person name="Sakaguchi M."/>
            <person name="Sakai K."/>
            <person name="Shibata M."/>
            <person name="Shimokawa T."/>
            <person name="Song J."/>
            <person name="Takazaki Y."/>
            <person name="Terasawa K."/>
            <person name="Tsugane M."/>
            <person name="Tsuji K."/>
            <person name="Ueda S."/>
            <person name="Waki K."/>
            <person name="Yamagata H."/>
            <person name="Yamamoto M."/>
            <person name="Yamamoto S."/>
            <person name="Yamane H."/>
            <person name="Yoshiki S."/>
            <person name="Yoshihara R."/>
            <person name="Yukawa K."/>
            <person name="Zhong H."/>
            <person name="Yano M."/>
            <person name="Yuan Q."/>
            <person name="Ouyang S."/>
            <person name="Liu J."/>
            <person name="Jones K.M."/>
            <person name="Gansberger K."/>
            <person name="Moffat K."/>
            <person name="Hill J."/>
            <person name="Bera J."/>
            <person name="Fadrosh D."/>
            <person name="Jin S."/>
            <person name="Johri S."/>
            <person name="Kim M."/>
            <person name="Overton L."/>
            <person name="Reardon M."/>
            <person name="Tsitrin T."/>
            <person name="Vuong H."/>
            <person name="Weaver B."/>
            <person name="Ciecko A."/>
            <person name="Tallon L."/>
            <person name="Jackson J."/>
            <person name="Pai G."/>
            <person name="Aken S.V."/>
            <person name="Utterback T."/>
            <person name="Reidmuller S."/>
            <person name="Feldblyum T."/>
            <person name="Hsiao J."/>
            <person name="Zismann V."/>
            <person name="Iobst S."/>
            <person name="de Vazeille A.R."/>
            <person name="Buell C.R."/>
            <person name="Ying K."/>
            <person name="Li Y."/>
            <person name="Lu T."/>
            <person name="Huang Y."/>
            <person name="Zhao Q."/>
            <person name="Feng Q."/>
            <person name="Zhang L."/>
            <person name="Zhu J."/>
            <person name="Weng Q."/>
            <person name="Mu J."/>
            <person name="Lu Y."/>
            <person name="Fan D."/>
            <person name="Liu Y."/>
            <person name="Guan J."/>
            <person name="Zhang Y."/>
            <person name="Yu S."/>
            <person name="Liu X."/>
            <person name="Zhang Y."/>
            <person name="Hong G."/>
            <person name="Han B."/>
            <person name="Choisne N."/>
            <person name="Demange N."/>
            <person name="Orjeda G."/>
            <person name="Samain S."/>
            <person name="Cattolico L."/>
            <person name="Pelletier E."/>
            <person name="Couloux A."/>
            <person name="Segurens B."/>
            <person name="Wincker P."/>
            <person name="D'Hont A."/>
            <person name="Scarpelli C."/>
            <person name="Weissenbach J."/>
            <person name="Salanoubat M."/>
            <person name="Quetier F."/>
            <person name="Yu Y."/>
            <person name="Kim H.R."/>
            <person name="Rambo T."/>
            <person name="Currie J."/>
            <person name="Collura K."/>
            <person name="Luo M."/>
            <person name="Yang T."/>
            <person name="Ammiraju J.S.S."/>
            <person name="Engler F."/>
            <person name="Soderlund C."/>
            <person name="Wing R.A."/>
            <person name="Palmer L.E."/>
            <person name="de la Bastide M."/>
            <person name="Spiegel L."/>
            <person name="Nascimento L."/>
            <person name="Zutavern T."/>
            <person name="O'Shaughnessy A."/>
            <person name="Dike S."/>
            <person name="Dedhia N."/>
            <person name="Preston R."/>
            <person name="Balija V."/>
            <person name="McCombie W.R."/>
            <person name="Chow T."/>
            <person name="Chen H."/>
            <person name="Chung M."/>
            <person name="Chen C."/>
            <person name="Shaw J."/>
            <person name="Wu H."/>
            <person name="Hsiao K."/>
            <person name="Chao Y."/>
            <person name="Chu M."/>
            <person name="Cheng C."/>
            <person name="Hour A."/>
            <person name="Lee P."/>
            <person name="Lin S."/>
            <person name="Lin Y."/>
            <person name="Liou J."/>
            <person name="Liu S."/>
            <person name="Hsing Y."/>
            <person name="Raghuvanshi S."/>
            <person name="Mohanty A."/>
            <person name="Bharti A.K."/>
            <person name="Gaur A."/>
            <person name="Gupta V."/>
            <person name="Kumar D."/>
            <person name="Ravi V."/>
            <person name="Vij S."/>
            <person name="Kapur A."/>
            <person name="Khurana P."/>
            <person name="Khurana P."/>
            <person name="Khurana J.P."/>
            <person name="Tyagi A.K."/>
            <person name="Gaikwad K."/>
            <person name="Singh A."/>
            <person name="Dalal V."/>
            <person name="Srivastava S."/>
            <person name="Dixit A."/>
            <person name="Pal A.K."/>
            <person name="Ghazi I.A."/>
            <person name="Yadav M."/>
            <person name="Pandit A."/>
            <person name="Bhargava A."/>
            <person name="Sureshbabu K."/>
            <person name="Batra K."/>
            <person name="Sharma T.R."/>
            <person name="Mohapatra T."/>
            <person name="Singh N.K."/>
            <person name="Messing J."/>
            <person name="Nelson A.B."/>
            <person name="Fuks G."/>
            <person name="Kavchok S."/>
            <person name="Keizer G."/>
            <person name="Linton E."/>
            <person name="Llaca V."/>
            <person name="Song R."/>
            <person name="Tanyolac B."/>
            <person name="Young S."/>
            <person name="Ho-Il K."/>
            <person name="Hahn J.H."/>
            <person name="Sangsakoo G."/>
            <person name="Vanavichit A."/>
            <person name="de Mattos Luiz.A.T."/>
            <person name="Zimmer P.D."/>
            <person name="Malone G."/>
            <person name="Dellagostin O."/>
            <person name="de Oliveira A.C."/>
            <person name="Bevan M."/>
            <person name="Bancroft I."/>
            <person name="Minx P."/>
            <person name="Cordum H."/>
            <person name="Wilson R."/>
            <person name="Cheng Z."/>
            <person name="Jin W."/>
            <person name="Jiang J."/>
            <person name="Leong S.A."/>
            <person name="Iwama H."/>
            <person name="Gojobori T."/>
            <person name="Itoh T."/>
            <person name="Niimura Y."/>
            <person name="Fujii Y."/>
            <person name="Habara T."/>
            <person name="Sakai H."/>
            <person name="Sato Y."/>
            <person name="Wilson G."/>
            <person name="Kumar K."/>
            <person name="McCouch S."/>
            <person name="Juretic N."/>
            <person name="Hoen D."/>
            <person name="Wright S."/>
            <person name="Bruskiewich R."/>
            <person name="Bureau T."/>
            <person name="Miyao A."/>
            <person name="Hirochika H."/>
            <person name="Nishikawa T."/>
            <person name="Kadowaki K."/>
            <person name="Sugiura M."/>
            <person name="Burr B."/>
            <person name="Sasaki T."/>
        </authorList>
    </citation>
    <scope>NUCLEOTIDE SEQUENCE [LARGE SCALE GENOMIC DNA]</scope>
    <source>
        <strain evidence="4">cv. Nipponbare</strain>
    </source>
</reference>